<keyword evidence="8 19" id="KW-0808">Transferase</keyword>
<keyword evidence="11" id="KW-0460">Magnesium</keyword>
<feature type="transmembrane region" description="Helical" evidence="17">
    <location>
        <begin position="226"/>
        <end position="243"/>
    </location>
</feature>
<keyword evidence="20" id="KW-1185">Reference proteome</keyword>
<evidence type="ECO:0000256" key="16">
    <source>
        <dbReference type="SAM" id="MobiDB-lite"/>
    </source>
</evidence>
<comment type="pathway">
    <text evidence="4">Protein modification; protein glycosylation.</text>
</comment>
<evidence type="ECO:0000256" key="4">
    <source>
        <dbReference type="ARBA" id="ARBA00004922"/>
    </source>
</evidence>
<feature type="transmembrane region" description="Helical" evidence="17">
    <location>
        <begin position="170"/>
        <end position="190"/>
    </location>
</feature>
<reference evidence="19 20" key="1">
    <citation type="journal article" date="2010" name="Nature">
        <title>The Ectocarpus genome and the independent evolution of multicellularity in brown algae.</title>
        <authorList>
            <person name="Cock J.M."/>
            <person name="Sterck L."/>
            <person name="Rouze P."/>
            <person name="Scornet D."/>
            <person name="Allen A.E."/>
            <person name="Amoutzias G."/>
            <person name="Anthouard V."/>
            <person name="Artiguenave F."/>
            <person name="Aury J.M."/>
            <person name="Badger J.H."/>
            <person name="Beszteri B."/>
            <person name="Billiau K."/>
            <person name="Bonnet E."/>
            <person name="Bothwell J.H."/>
            <person name="Bowler C."/>
            <person name="Boyen C."/>
            <person name="Brownlee C."/>
            <person name="Carrano C.J."/>
            <person name="Charrier B."/>
            <person name="Cho G.Y."/>
            <person name="Coelho S.M."/>
            <person name="Collen J."/>
            <person name="Corre E."/>
            <person name="Da Silva C."/>
            <person name="Delage L."/>
            <person name="Delaroque N."/>
            <person name="Dittami S.M."/>
            <person name="Doulbeau S."/>
            <person name="Elias M."/>
            <person name="Farnham G."/>
            <person name="Gachon C.M."/>
            <person name="Gschloessl B."/>
            <person name="Heesch S."/>
            <person name="Jabbari K."/>
            <person name="Jubin C."/>
            <person name="Kawai H."/>
            <person name="Kimura K."/>
            <person name="Kloareg B."/>
            <person name="Kupper F.C."/>
            <person name="Lang D."/>
            <person name="Le Bail A."/>
            <person name="Leblanc C."/>
            <person name="Lerouge P."/>
            <person name="Lohr M."/>
            <person name="Lopez P.J."/>
            <person name="Martens C."/>
            <person name="Maumus F."/>
            <person name="Michel G."/>
            <person name="Miranda-Saavedra D."/>
            <person name="Morales J."/>
            <person name="Moreau H."/>
            <person name="Motomura T."/>
            <person name="Nagasato C."/>
            <person name="Napoli C.A."/>
            <person name="Nelson D.R."/>
            <person name="Nyvall-Collen P."/>
            <person name="Peters A.F."/>
            <person name="Pommier C."/>
            <person name="Potin P."/>
            <person name="Poulain J."/>
            <person name="Quesneville H."/>
            <person name="Read B."/>
            <person name="Rensing S.A."/>
            <person name="Ritter A."/>
            <person name="Rousvoal S."/>
            <person name="Samanta M."/>
            <person name="Samson G."/>
            <person name="Schroeder D.C."/>
            <person name="Segurens B."/>
            <person name="Strittmatter M."/>
            <person name="Tonon T."/>
            <person name="Tregear J.W."/>
            <person name="Valentin K."/>
            <person name="von Dassow P."/>
            <person name="Yamagishi T."/>
            <person name="Van de Peer Y."/>
            <person name="Wincker P."/>
        </authorList>
    </citation>
    <scope>NUCLEOTIDE SEQUENCE [LARGE SCALE GENOMIC DNA]</scope>
    <source>
        <strain evidence="20">Ec32 / CCAP1310/4</strain>
    </source>
</reference>
<evidence type="ECO:0000256" key="14">
    <source>
        <dbReference type="ARBA" id="ARBA00023211"/>
    </source>
</evidence>
<dbReference type="EC" id="2.4.99.18" evidence="6"/>
<feature type="transmembrane region" description="Helical" evidence="17">
    <location>
        <begin position="293"/>
        <end position="312"/>
    </location>
</feature>
<feature type="transmembrane region" description="Helical" evidence="17">
    <location>
        <begin position="324"/>
        <end position="343"/>
    </location>
</feature>
<comment type="cofactor">
    <cofactor evidence="1">
        <name>Mn(2+)</name>
        <dbReference type="ChEBI" id="CHEBI:29035"/>
    </cofactor>
</comment>
<dbReference type="GO" id="GO:0004579">
    <property type="term" value="F:dolichyl-diphosphooligosaccharide-protein glycotransferase activity"/>
    <property type="evidence" value="ECO:0007669"/>
    <property type="project" value="UniProtKB-EC"/>
</dbReference>
<dbReference type="GO" id="GO:0016020">
    <property type="term" value="C:membrane"/>
    <property type="evidence" value="ECO:0007669"/>
    <property type="project" value="InterPro"/>
</dbReference>
<evidence type="ECO:0000256" key="8">
    <source>
        <dbReference type="ARBA" id="ARBA00022679"/>
    </source>
</evidence>
<feature type="transmembrane region" description="Helical" evidence="17">
    <location>
        <begin position="196"/>
        <end position="214"/>
    </location>
</feature>
<evidence type="ECO:0000256" key="9">
    <source>
        <dbReference type="ARBA" id="ARBA00022692"/>
    </source>
</evidence>
<comment type="catalytic activity">
    <reaction evidence="15">
        <text>a di-trans,poly-cis-dolichyl diphosphooligosaccharide + L-asparaginyl-[protein] = N(4)-(oligosaccharide-(1-&gt;4)-N-acetyl-beta-D-glucosaminyl-(1-&gt;4)-N-acetyl-beta-D-glucosaminyl)-L-asparaginyl-[protein] + a di-trans,poly-cis-dolichyl diphosphate + H(+)</text>
        <dbReference type="Rhea" id="RHEA:22980"/>
        <dbReference type="Rhea" id="RHEA-COMP:12804"/>
        <dbReference type="Rhea" id="RHEA-COMP:12805"/>
        <dbReference type="Rhea" id="RHEA-COMP:19506"/>
        <dbReference type="Rhea" id="RHEA-COMP:19509"/>
        <dbReference type="ChEBI" id="CHEBI:15378"/>
        <dbReference type="ChEBI" id="CHEBI:50347"/>
        <dbReference type="ChEBI" id="CHEBI:57497"/>
        <dbReference type="ChEBI" id="CHEBI:57570"/>
        <dbReference type="ChEBI" id="CHEBI:132529"/>
        <dbReference type="EC" id="2.4.99.18"/>
    </reaction>
</comment>
<keyword evidence="9 17" id="KW-0812">Transmembrane</keyword>
<organism evidence="19 20">
    <name type="scientific">Ectocarpus siliculosus</name>
    <name type="common">Brown alga</name>
    <name type="synonym">Conferva siliculosa</name>
    <dbReference type="NCBI Taxonomy" id="2880"/>
    <lineage>
        <taxon>Eukaryota</taxon>
        <taxon>Sar</taxon>
        <taxon>Stramenopiles</taxon>
        <taxon>Ochrophyta</taxon>
        <taxon>PX clade</taxon>
        <taxon>Phaeophyceae</taxon>
        <taxon>Ectocarpales</taxon>
        <taxon>Ectocarpaceae</taxon>
        <taxon>Ectocarpus</taxon>
    </lineage>
</organism>
<keyword evidence="10" id="KW-0479">Metal-binding</keyword>
<sequence>MKNNAASRSRRGSPSPAAAPPSTEQSSSMQKPKSSSSYATIGGGGGVKGTDPDAGGAWPEEPAEIRTGFPAVMKYAILAMICALAFFIRLFAVVRYESVIHEFDPYFNFRTTKFLATEGFLDFLNWFDDRGWYPLGRTIGGTIYPGLMATAASFYWILHALHITINIRNVCVFLAPLFAANTAVASYLLTTEVTKRSSTGLLAAAFTAIVPSYISRSVGGSYDNEGVAIFALIFVFYLWIKSVNTGSMMWACLTALAYFYMVAAWGGYVFIINIIPIYVVVMVVAGRYSSRLYIAYSTFYALGSIMAMQVPFVGFNVVKQAECMASHGVFIGIQGYAVGHYLFSVIDAKVLQRAFLAAAVTLVSGVAAVLVAAQLLGLVQWTGRSLTLLDPTYASK</sequence>
<feature type="domain" description="Oligosaccharyl transferase STT3 N-terminal" evidence="18">
    <location>
        <begin position="73"/>
        <end position="394"/>
    </location>
</feature>
<dbReference type="OrthoDB" id="197692at2759"/>
<dbReference type="GO" id="GO:0012505">
    <property type="term" value="C:endomembrane system"/>
    <property type="evidence" value="ECO:0007669"/>
    <property type="project" value="UniProtKB-SubCell"/>
</dbReference>
<feature type="region of interest" description="Disordered" evidence="16">
    <location>
        <begin position="1"/>
        <end position="60"/>
    </location>
</feature>
<comment type="similarity">
    <text evidence="5">Belongs to the STT3 family.</text>
</comment>
<evidence type="ECO:0000256" key="15">
    <source>
        <dbReference type="ARBA" id="ARBA00048829"/>
    </source>
</evidence>
<dbReference type="PANTHER" id="PTHR13872:SF1">
    <property type="entry name" value="DOLICHYL-DIPHOSPHOOLIGOSACCHARIDE--PROTEIN GLYCOSYLTRANSFERASE SUBUNIT STT3B"/>
    <property type="match status" value="1"/>
</dbReference>
<dbReference type="eggNOG" id="KOG2292">
    <property type="taxonomic scope" value="Eukaryota"/>
</dbReference>
<keyword evidence="13 17" id="KW-0472">Membrane</keyword>
<feature type="transmembrane region" description="Helical" evidence="17">
    <location>
        <begin position="139"/>
        <end position="158"/>
    </location>
</feature>
<dbReference type="UniPathway" id="UPA00378"/>
<keyword evidence="12 17" id="KW-1133">Transmembrane helix</keyword>
<evidence type="ECO:0000259" key="18">
    <source>
        <dbReference type="Pfam" id="PF02516"/>
    </source>
</evidence>
<evidence type="ECO:0000256" key="6">
    <source>
        <dbReference type="ARBA" id="ARBA00012605"/>
    </source>
</evidence>
<dbReference type="InterPro" id="IPR048307">
    <property type="entry name" value="STT3_N"/>
</dbReference>
<proteinExistence type="inferred from homology"/>
<feature type="compositionally biased region" description="Low complexity" evidence="16">
    <location>
        <begin position="12"/>
        <end position="37"/>
    </location>
</feature>
<evidence type="ECO:0000256" key="3">
    <source>
        <dbReference type="ARBA" id="ARBA00004127"/>
    </source>
</evidence>
<dbReference type="InterPro" id="IPR003674">
    <property type="entry name" value="Oligo_trans_STT3"/>
</dbReference>
<dbReference type="EMBL" id="FN649760">
    <property type="protein sequence ID" value="CBJ33619.1"/>
    <property type="molecule type" value="Genomic_DNA"/>
</dbReference>
<feature type="transmembrane region" description="Helical" evidence="17">
    <location>
        <begin position="75"/>
        <end position="96"/>
    </location>
</feature>
<dbReference type="GO" id="GO:0046872">
    <property type="term" value="F:metal ion binding"/>
    <property type="evidence" value="ECO:0007669"/>
    <property type="project" value="UniProtKB-KW"/>
</dbReference>
<keyword evidence="7 19" id="KW-0328">Glycosyltransferase</keyword>
<evidence type="ECO:0000256" key="17">
    <source>
        <dbReference type="SAM" id="Phobius"/>
    </source>
</evidence>
<comment type="cofactor">
    <cofactor evidence="2">
        <name>Mg(2+)</name>
        <dbReference type="ChEBI" id="CHEBI:18420"/>
    </cofactor>
</comment>
<evidence type="ECO:0000256" key="2">
    <source>
        <dbReference type="ARBA" id="ARBA00001946"/>
    </source>
</evidence>
<evidence type="ECO:0000256" key="11">
    <source>
        <dbReference type="ARBA" id="ARBA00022842"/>
    </source>
</evidence>
<evidence type="ECO:0000256" key="7">
    <source>
        <dbReference type="ARBA" id="ARBA00022676"/>
    </source>
</evidence>
<evidence type="ECO:0000256" key="5">
    <source>
        <dbReference type="ARBA" id="ARBA00010810"/>
    </source>
</evidence>
<dbReference type="Proteomes" id="UP000002630">
    <property type="component" value="Unassembled WGS sequence"/>
</dbReference>
<feature type="transmembrane region" description="Helical" evidence="17">
    <location>
        <begin position="255"/>
        <end position="281"/>
    </location>
</feature>
<name>D7G3U2_ECTSI</name>
<dbReference type="Pfam" id="PF02516">
    <property type="entry name" value="STT3"/>
    <property type="match status" value="1"/>
</dbReference>
<protein>
    <recommendedName>
        <fullName evidence="6">dolichyl-diphosphooligosaccharide--protein glycotransferase</fullName>
        <ecNumber evidence="6">2.4.99.18</ecNumber>
    </recommendedName>
</protein>
<evidence type="ECO:0000256" key="13">
    <source>
        <dbReference type="ARBA" id="ARBA00023136"/>
    </source>
</evidence>
<feature type="transmembrane region" description="Helical" evidence="17">
    <location>
        <begin position="355"/>
        <end position="379"/>
    </location>
</feature>
<evidence type="ECO:0000256" key="12">
    <source>
        <dbReference type="ARBA" id="ARBA00022989"/>
    </source>
</evidence>
<dbReference type="InParanoid" id="D7G3U2"/>
<comment type="subcellular location">
    <subcellularLocation>
        <location evidence="3">Endomembrane system</location>
        <topology evidence="3">Multi-pass membrane protein</topology>
    </subcellularLocation>
</comment>
<accession>D7G3U2</accession>
<evidence type="ECO:0000313" key="19">
    <source>
        <dbReference type="EMBL" id="CBJ33619.1"/>
    </source>
</evidence>
<evidence type="ECO:0000256" key="1">
    <source>
        <dbReference type="ARBA" id="ARBA00001936"/>
    </source>
</evidence>
<keyword evidence="14" id="KW-0464">Manganese</keyword>
<gene>
    <name evidence="19" type="primary">STT3</name>
    <name evidence="19" type="ORF">Esi_0529_0014</name>
</gene>
<evidence type="ECO:0000313" key="20">
    <source>
        <dbReference type="Proteomes" id="UP000002630"/>
    </source>
</evidence>
<evidence type="ECO:0000256" key="10">
    <source>
        <dbReference type="ARBA" id="ARBA00022723"/>
    </source>
</evidence>
<dbReference type="STRING" id="2880.D7G3U2"/>
<dbReference type="PANTHER" id="PTHR13872">
    <property type="entry name" value="DOLICHYL-DIPHOSPHOOLIGOSACCHARIDE--PROTEIN GLYCOSYLTRANSFERASE SUBUNIT"/>
    <property type="match status" value="1"/>
</dbReference>
<dbReference type="AlphaFoldDB" id="D7G3U2"/>